<organism evidence="2 3">
    <name type="scientific">Citrobacter braakii</name>
    <dbReference type="NCBI Taxonomy" id="57706"/>
    <lineage>
        <taxon>Bacteria</taxon>
        <taxon>Pseudomonadati</taxon>
        <taxon>Pseudomonadota</taxon>
        <taxon>Gammaproteobacteria</taxon>
        <taxon>Enterobacterales</taxon>
        <taxon>Enterobacteriaceae</taxon>
        <taxon>Citrobacter</taxon>
        <taxon>Citrobacter freundii complex</taxon>
    </lineage>
</organism>
<evidence type="ECO:0000313" key="3">
    <source>
        <dbReference type="Proteomes" id="UP000192573"/>
    </source>
</evidence>
<evidence type="ECO:0000313" key="2">
    <source>
        <dbReference type="EMBL" id="OQM43419.1"/>
    </source>
</evidence>
<reference evidence="2 3" key="1">
    <citation type="submission" date="2017-03" db="EMBL/GenBank/DDBJ databases">
        <authorList>
            <person name="Afonso C.L."/>
            <person name="Miller P.J."/>
            <person name="Scott M.A."/>
            <person name="Spackman E."/>
            <person name="Goraichik I."/>
            <person name="Dimitrov K.M."/>
            <person name="Suarez D.L."/>
            <person name="Swayne D.E."/>
        </authorList>
    </citation>
    <scope>NUCLEOTIDE SEQUENCE [LARGE SCALE GENOMIC DNA]</scope>
    <source>
        <strain evidence="2 3">ATCC 51113</strain>
    </source>
</reference>
<dbReference type="SUPFAM" id="SSF47413">
    <property type="entry name" value="lambda repressor-like DNA-binding domains"/>
    <property type="match status" value="1"/>
</dbReference>
<proteinExistence type="predicted"/>
<gene>
    <name evidence="2" type="ORF">BZK42_00505</name>
</gene>
<dbReference type="InterPro" id="IPR001387">
    <property type="entry name" value="Cro/C1-type_HTH"/>
</dbReference>
<dbReference type="EMBL" id="NAEW01000001">
    <property type="protein sequence ID" value="OQM43419.1"/>
    <property type="molecule type" value="Genomic_DNA"/>
</dbReference>
<sequence length="87" mass="9693">MKLGEYLRNSGLSQRDFGNKVGASQGMVSHVLNGRARLTGRNTLLWSKSTGWRVTPHEIDSSTYPNPTDGLPPEIQATVNRRREVDL</sequence>
<name>A0A1V8P449_CITBR</name>
<evidence type="ECO:0000256" key="1">
    <source>
        <dbReference type="SAM" id="MobiDB-lite"/>
    </source>
</evidence>
<comment type="caution">
    <text evidence="2">The sequence shown here is derived from an EMBL/GenBank/DDBJ whole genome shotgun (WGS) entry which is preliminary data.</text>
</comment>
<dbReference type="Gene3D" id="1.10.260.40">
    <property type="entry name" value="lambda repressor-like DNA-binding domains"/>
    <property type="match status" value="1"/>
</dbReference>
<dbReference type="InterPro" id="IPR010982">
    <property type="entry name" value="Lambda_DNA-bd_dom_sf"/>
</dbReference>
<dbReference type="CDD" id="cd00093">
    <property type="entry name" value="HTH_XRE"/>
    <property type="match status" value="1"/>
</dbReference>
<dbReference type="GO" id="GO:0003677">
    <property type="term" value="F:DNA binding"/>
    <property type="evidence" value="ECO:0007669"/>
    <property type="project" value="InterPro"/>
</dbReference>
<accession>A0A1V8P449</accession>
<dbReference type="AlphaFoldDB" id="A0A1V8P449"/>
<feature type="region of interest" description="Disordered" evidence="1">
    <location>
        <begin position="1"/>
        <end position="20"/>
    </location>
</feature>
<protein>
    <submittedName>
        <fullName evidence="2">Transcriptional regulator</fullName>
    </submittedName>
</protein>
<dbReference type="Proteomes" id="UP000192573">
    <property type="component" value="Unassembled WGS sequence"/>
</dbReference>